<evidence type="ECO:0000313" key="2">
    <source>
        <dbReference type="EMBL" id="SBW08552.1"/>
    </source>
</evidence>
<evidence type="ECO:0000259" key="1">
    <source>
        <dbReference type="Pfam" id="PF00814"/>
    </source>
</evidence>
<reference evidence="2" key="1">
    <citation type="submission" date="2016-04" db="EMBL/GenBank/DDBJ databases">
        <authorList>
            <person name="Evans L.H."/>
            <person name="Alamgir A."/>
            <person name="Owens N."/>
            <person name="Weber N.D."/>
            <person name="Virtaneva K."/>
            <person name="Barbian K."/>
            <person name="Babar A."/>
            <person name="Rosenke K."/>
        </authorList>
    </citation>
    <scope>NUCLEOTIDE SEQUENCE</scope>
    <source>
        <strain evidence="2">86</strain>
    </source>
</reference>
<name>A0A212KA63_9PROT</name>
<proteinExistence type="predicted"/>
<dbReference type="NCBIfam" id="TIGR03725">
    <property type="entry name" value="T6A_YeaZ"/>
    <property type="match status" value="1"/>
</dbReference>
<feature type="domain" description="Gcp-like" evidence="1">
    <location>
        <begin position="45"/>
        <end position="129"/>
    </location>
</feature>
<dbReference type="GO" id="GO:0002949">
    <property type="term" value="P:tRNA threonylcarbamoyladenosine modification"/>
    <property type="evidence" value="ECO:0007669"/>
    <property type="project" value="InterPro"/>
</dbReference>
<sequence length="202" mass="20033">MSEQVELGVGAVVALDTAGRACQAGVFVNGAAKAVRRVEMLHGQAEALLPLVQAVMAEAGVEYATVRAVVATAGPGSFTGLRVGLAAAQGLGLAIGCPVLAVSSFAAWAMEAGGAVRVALDTRRGDAFVQDFDADGRAAGAPFLGAAALAQAPGVVGDLAGGVAPALEGVFAAALRPEHRLPPVPIYLREADAVPQGGPRCA</sequence>
<dbReference type="SUPFAM" id="SSF53067">
    <property type="entry name" value="Actin-like ATPase domain"/>
    <property type="match status" value="1"/>
</dbReference>
<dbReference type="EMBL" id="FLUO01000001">
    <property type="protein sequence ID" value="SBW08552.1"/>
    <property type="molecule type" value="Genomic_DNA"/>
</dbReference>
<dbReference type="InterPro" id="IPR022496">
    <property type="entry name" value="T6A_TsaB"/>
</dbReference>
<dbReference type="InterPro" id="IPR000905">
    <property type="entry name" value="Gcp-like_dom"/>
</dbReference>
<protein>
    <recommendedName>
        <fullName evidence="1">Gcp-like domain-containing protein</fullName>
    </recommendedName>
</protein>
<dbReference type="InterPro" id="IPR043129">
    <property type="entry name" value="ATPase_NBD"/>
</dbReference>
<gene>
    <name evidence="2" type="ORF">KL86APRO_12412</name>
</gene>
<dbReference type="Pfam" id="PF00814">
    <property type="entry name" value="TsaD"/>
    <property type="match status" value="1"/>
</dbReference>
<dbReference type="AlphaFoldDB" id="A0A212KA63"/>
<accession>A0A212KA63</accession>
<organism evidence="2">
    <name type="scientific">uncultured Alphaproteobacteria bacterium</name>
    <dbReference type="NCBI Taxonomy" id="91750"/>
    <lineage>
        <taxon>Bacteria</taxon>
        <taxon>Pseudomonadati</taxon>
        <taxon>Pseudomonadota</taxon>
        <taxon>Alphaproteobacteria</taxon>
        <taxon>environmental samples</taxon>
    </lineage>
</organism>
<dbReference type="Gene3D" id="3.30.420.40">
    <property type="match status" value="1"/>
</dbReference>